<evidence type="ECO:0000313" key="2">
    <source>
        <dbReference type="Proteomes" id="UP000271469"/>
    </source>
</evidence>
<dbReference type="Proteomes" id="UP000271469">
    <property type="component" value="Chromosome"/>
</dbReference>
<name>A0A3G8JEJ8_9ACTN</name>
<reference evidence="1 2" key="1">
    <citation type="submission" date="2018-11" db="EMBL/GenBank/DDBJ databases">
        <title>Gordonia insulae sp. nov., isolated from an island soil.</title>
        <authorList>
            <person name="Kim Y.S."/>
            <person name="Kim S.B."/>
        </authorList>
    </citation>
    <scope>NUCLEOTIDE SEQUENCE [LARGE SCALE GENOMIC DNA]</scope>
    <source>
        <strain evidence="1 2">MMS17-SY073</strain>
    </source>
</reference>
<proteinExistence type="predicted"/>
<dbReference type="KEGG" id="gom:D7316_00017"/>
<sequence>MADPHRDVGEKLYCVAMAEVTMQATGRTCEKCGKGSLFIKTVKILGHGSSTPRRVNRYEMCEGNPKCSYNEPL</sequence>
<organism evidence="1 2">
    <name type="scientific">Gordonia insulae</name>
    <dbReference type="NCBI Taxonomy" id="2420509"/>
    <lineage>
        <taxon>Bacteria</taxon>
        <taxon>Bacillati</taxon>
        <taxon>Actinomycetota</taxon>
        <taxon>Actinomycetes</taxon>
        <taxon>Mycobacteriales</taxon>
        <taxon>Gordoniaceae</taxon>
        <taxon>Gordonia</taxon>
    </lineage>
</organism>
<keyword evidence="2" id="KW-1185">Reference proteome</keyword>
<dbReference type="AlphaFoldDB" id="A0A3G8JEJ8"/>
<gene>
    <name evidence="1" type="ORF">D7316_00017</name>
</gene>
<evidence type="ECO:0000313" key="1">
    <source>
        <dbReference type="EMBL" id="AZG43453.1"/>
    </source>
</evidence>
<accession>A0A3G8JEJ8</accession>
<protein>
    <submittedName>
        <fullName evidence="1">Uncharacterized protein</fullName>
    </submittedName>
</protein>
<dbReference type="EMBL" id="CP033972">
    <property type="protein sequence ID" value="AZG43453.1"/>
    <property type="molecule type" value="Genomic_DNA"/>
</dbReference>